<dbReference type="GO" id="GO:0016514">
    <property type="term" value="C:SWI/SNF complex"/>
    <property type="evidence" value="ECO:0000318"/>
    <property type="project" value="GO_Central"/>
</dbReference>
<dbReference type="AlphaFoldDB" id="A0A8J1KTW9"/>
<feature type="compositionally biased region" description="Polar residues" evidence="1">
    <location>
        <begin position="508"/>
        <end position="520"/>
    </location>
</feature>
<evidence type="ECO:0000256" key="1">
    <source>
        <dbReference type="SAM" id="MobiDB-lite"/>
    </source>
</evidence>
<protein>
    <submittedName>
        <fullName evidence="4 5">BRD4-interacting chromatin-remodeling complex-associated protein-like isoform X1</fullName>
    </submittedName>
</protein>
<evidence type="ECO:0000313" key="3">
    <source>
        <dbReference type="Proteomes" id="UP000186698"/>
    </source>
</evidence>
<feature type="region of interest" description="Disordered" evidence="1">
    <location>
        <begin position="830"/>
        <end position="851"/>
    </location>
</feature>
<dbReference type="InterPro" id="IPR015671">
    <property type="entry name" value="GSCR1_dom"/>
</dbReference>
<feature type="domain" description="GLTSCR protein conserved" evidence="2">
    <location>
        <begin position="695"/>
        <end position="794"/>
    </location>
</feature>
<keyword evidence="3" id="KW-1185">Reference proteome</keyword>
<dbReference type="CTD" id="108717722"/>
<evidence type="ECO:0000313" key="4">
    <source>
        <dbReference type="RefSeq" id="XP_041420203.1"/>
    </source>
</evidence>
<dbReference type="PANTHER" id="PTHR15572">
    <property type="entry name" value="GLIOMA TUMOR SUPPRESSOR CANDIDATE REGION GENE 1"/>
    <property type="match status" value="1"/>
</dbReference>
<feature type="region of interest" description="Disordered" evidence="1">
    <location>
        <begin position="945"/>
        <end position="1036"/>
    </location>
</feature>
<dbReference type="InterPro" id="IPR052438">
    <property type="entry name" value="Chromatin_remod/trans_coact"/>
</dbReference>
<organism evidence="3 4">
    <name type="scientific">Xenopus laevis</name>
    <name type="common">African clawed frog</name>
    <dbReference type="NCBI Taxonomy" id="8355"/>
    <lineage>
        <taxon>Eukaryota</taxon>
        <taxon>Metazoa</taxon>
        <taxon>Chordata</taxon>
        <taxon>Craniata</taxon>
        <taxon>Vertebrata</taxon>
        <taxon>Euteleostomi</taxon>
        <taxon>Amphibia</taxon>
        <taxon>Batrachia</taxon>
        <taxon>Anura</taxon>
        <taxon>Pipoidea</taxon>
        <taxon>Pipidae</taxon>
        <taxon>Xenopodinae</taxon>
        <taxon>Xenopus</taxon>
        <taxon>Xenopus</taxon>
    </lineage>
</organism>
<dbReference type="GeneID" id="108717722"/>
<sequence>MVFKQSCLFCAANMDDDSGLLDFIGDTQELNFFWHGSVSKTADELTSTSLSAPNTNSIFNSASHADSKSSIRGVHNQSAEGHNDGLQPLSSLHFLDDELETSPIHDINEDQPFDILQKSLQVANITEQTLAEEAYLDSSVVSSQQFATASVHSHSSSSFAQATSIPNYSGQTVHSVGVTHMPLVQQQVGTSFVSNTVGVQHGFMQHVGIIPSQHMPSSNQNSSGQIHLIGSINNQPPVMAINNIDGSQIILKSGQQIPSNSSGGSFVRHNGNAMFGSPDSSPAGHPVTVPSCGSNFQTSLPVHNIIIHRGSVPNANKMPINIQPKPIQAGQIPYNVNHLGMQQHHVHHSSANSPQNSAVSQQLPIHQQGHHKPIGQQPGSSIVIHSPMGQAHGHTNQFVIPAGLSVNSNPVQHIQSINTQLVQTQTAQLGPHQVSADHVMLSRNIANMVRPSQPYSGQMLNSQGTAVQLISGQTFAGHNGQFIVNHGTSHIVGGQMSQVSPTVLHLSPSPSNNTQSRSTFSSLPHSNPNMSSSSHFTVLSSGTVLQSMGPSFHTSTGGEHFTGDQQQSRSHSGISEAHVQASTDQPANIFNSTSGSQHTFSCGQAQKEVVDQVYSVSSLNTQENSRQHQLCTTTLAGHNSGSKQLHTVSTARPQESIAETQLRPVEVGGCSGRMEMSGPRQLRKASLILQRLHKDQEHAVFLDKTPFGSLNNAAERLLPYHVFQGSLPTDEDLKKVDNEFESASIHLLKKTQSMLNKYRLLLLEDAMRINPSAEVVMLDRIFNQEERATLTCEKRCALVDPDGYLAEFCCSSKYQQESMVEKLLTDLDSNETVADPSQKVRDKKDQTDLTESSKNDSICLVSHNIKSQMPNASSLKKEEVCNDGKLNKIGASPRKHQLNIYREKTLLGDGCSQRPSGLCKVSTDNSKGLKRAKLTFEGTMEAAEEKCPQVSTPGPSAQNDKPSILGQTDPNVKSLMHSSKTNAMDQKLSEKHLENKHCGSNSKQTKFWKSSPTASNENSGDKSFSDTRGSVSETDSVLEAAVNSILEC</sequence>
<feature type="compositionally biased region" description="Basic and acidic residues" evidence="1">
    <location>
        <begin position="838"/>
        <end position="851"/>
    </location>
</feature>
<feature type="compositionally biased region" description="Polar residues" evidence="1">
    <location>
        <begin position="1026"/>
        <end position="1035"/>
    </location>
</feature>
<feature type="compositionally biased region" description="Polar residues" evidence="1">
    <location>
        <begin position="998"/>
        <end position="1018"/>
    </location>
</feature>
<proteinExistence type="predicted"/>
<feature type="compositionally biased region" description="Basic and acidic residues" evidence="1">
    <location>
        <begin position="987"/>
        <end position="997"/>
    </location>
</feature>
<gene>
    <name evidence="4 5" type="primary">bicral.S</name>
</gene>
<feature type="compositionally biased region" description="Low complexity" evidence="1">
    <location>
        <begin position="521"/>
        <end position="535"/>
    </location>
</feature>
<dbReference type="PANTHER" id="PTHR15572:SF2">
    <property type="entry name" value="BRD4-INTERACTING CHROMATIN-REMODELING COMPLEX-ASSOCIATED PROTEIN-LIKE"/>
    <property type="match status" value="1"/>
</dbReference>
<feature type="region of interest" description="Disordered" evidence="1">
    <location>
        <begin position="547"/>
        <end position="581"/>
    </location>
</feature>
<dbReference type="Pfam" id="PF15249">
    <property type="entry name" value="GLTSCR1"/>
    <property type="match status" value="1"/>
</dbReference>
<dbReference type="OrthoDB" id="2556847at2759"/>
<accession>A0A8J1KTW9</accession>
<feature type="compositionally biased region" description="Polar residues" evidence="1">
    <location>
        <begin position="547"/>
        <end position="573"/>
    </location>
</feature>
<evidence type="ECO:0000313" key="5">
    <source>
        <dbReference type="RefSeq" id="XP_041420204.1"/>
    </source>
</evidence>
<dbReference type="Proteomes" id="UP000186698">
    <property type="component" value="Chromosome 5S"/>
</dbReference>
<dbReference type="RefSeq" id="XP_041420203.1">
    <property type="nucleotide sequence ID" value="XM_041564269.1"/>
</dbReference>
<name>A0A8J1KTW9_XENLA</name>
<reference evidence="4 5" key="1">
    <citation type="submission" date="2025-04" db="UniProtKB">
        <authorList>
            <consortium name="RefSeq"/>
        </authorList>
    </citation>
    <scope>IDENTIFICATION</scope>
    <source>
        <strain evidence="4 5">J_2021</strain>
        <tissue evidence="4 5">Erythrocytes</tissue>
    </source>
</reference>
<feature type="region of interest" description="Disordered" evidence="1">
    <location>
        <begin position="502"/>
        <end position="535"/>
    </location>
</feature>
<evidence type="ECO:0000259" key="2">
    <source>
        <dbReference type="Pfam" id="PF15249"/>
    </source>
</evidence>
<feature type="compositionally biased region" description="Polar residues" evidence="1">
    <location>
        <begin position="949"/>
        <end position="984"/>
    </location>
</feature>
<dbReference type="GO" id="GO:0045893">
    <property type="term" value="P:positive regulation of DNA-templated transcription"/>
    <property type="evidence" value="ECO:0000318"/>
    <property type="project" value="GO_Central"/>
</dbReference>
<dbReference type="RefSeq" id="XP_041420204.1">
    <property type="nucleotide sequence ID" value="XM_041564270.1"/>
</dbReference>